<evidence type="ECO:0000256" key="1">
    <source>
        <dbReference type="SAM" id="Phobius"/>
    </source>
</evidence>
<dbReference type="InterPro" id="IPR017850">
    <property type="entry name" value="Alkaline_phosphatase_core_sf"/>
</dbReference>
<keyword evidence="1" id="KW-0472">Membrane</keyword>
<protein>
    <recommendedName>
        <fullName evidence="4">Sulfatase N-terminal domain-containing protein</fullName>
    </recommendedName>
</protein>
<gene>
    <name evidence="2" type="ORF">SAMN02745131_01759</name>
</gene>
<dbReference type="EMBL" id="FQUU01000006">
    <property type="protein sequence ID" value="SHF09182.1"/>
    <property type="molecule type" value="Genomic_DNA"/>
</dbReference>
<proteinExistence type="predicted"/>
<dbReference type="Gene3D" id="3.40.720.10">
    <property type="entry name" value="Alkaline Phosphatase, subunit A"/>
    <property type="match status" value="1"/>
</dbReference>
<accession>A0A1M4YUM1</accession>
<dbReference type="STRING" id="1121884.SAMN02745131_01759"/>
<feature type="transmembrane region" description="Helical" evidence="1">
    <location>
        <begin position="136"/>
        <end position="157"/>
    </location>
</feature>
<keyword evidence="1" id="KW-0812">Transmembrane</keyword>
<evidence type="ECO:0008006" key="4">
    <source>
        <dbReference type="Google" id="ProtNLM"/>
    </source>
</evidence>
<keyword evidence="3" id="KW-1185">Reference proteome</keyword>
<sequence>MSLNLNALRKLQFQKKVLFLFFLPVFFLLHAYNENFGLLPLRVISYLFLQYILITLCILVLSILLFKNLNKADTFSFYIISVFFLFGAFHDYLQASSLFYFISSYSILIPLFLVVTILLFFYIKLRKDISTFSMRYFYYLVTIFLILEVGTFIYNGITHVAASNNLSGPDYPKTNIKSCVNTTKPDIFFIVLDGYTSSQCLKEEFNYDNSITDSLLLNNHFFISNYSKSNYNVTPFSLSSTLNLGYLKSGIENTMVTTKKFLQAMETLKTNRLARFLDGQGYSIRNFGCFDMEMAPTPTDPYFKDLYYTQVDNQTFFSRLWSDIGWNFTLKNIFTGKFQIPKNYIEKKSYHLFRNDYNLKGLIKELGTNSDKPRFVYTHLIMPHEPFYLDSTGHLVSDTSILLNKINFKEGYLGQVKYSNLLLKKIVESIPSSNNKEKVIIIEGDHGFRNYEPDVPEYKVFMNLNAYYFSDGDYSQLYNSISPVNSFRVVLNKYFCQSMPLLKDSSVLLVNNMLKDKTKKR</sequence>
<dbReference type="Proteomes" id="UP000184048">
    <property type="component" value="Unassembled WGS sequence"/>
</dbReference>
<feature type="transmembrane region" description="Helical" evidence="1">
    <location>
        <begin position="99"/>
        <end position="124"/>
    </location>
</feature>
<organism evidence="2 3">
    <name type="scientific">Flavisolibacter ginsengisoli DSM 18119</name>
    <dbReference type="NCBI Taxonomy" id="1121884"/>
    <lineage>
        <taxon>Bacteria</taxon>
        <taxon>Pseudomonadati</taxon>
        <taxon>Bacteroidota</taxon>
        <taxon>Chitinophagia</taxon>
        <taxon>Chitinophagales</taxon>
        <taxon>Chitinophagaceae</taxon>
        <taxon>Flavisolibacter</taxon>
    </lineage>
</organism>
<name>A0A1M4YUM1_9BACT</name>
<dbReference type="AlphaFoldDB" id="A0A1M4YUM1"/>
<evidence type="ECO:0000313" key="3">
    <source>
        <dbReference type="Proteomes" id="UP000184048"/>
    </source>
</evidence>
<keyword evidence="1" id="KW-1133">Transmembrane helix</keyword>
<dbReference type="SUPFAM" id="SSF53649">
    <property type="entry name" value="Alkaline phosphatase-like"/>
    <property type="match status" value="1"/>
</dbReference>
<feature type="transmembrane region" description="Helical" evidence="1">
    <location>
        <begin position="43"/>
        <end position="66"/>
    </location>
</feature>
<feature type="transmembrane region" description="Helical" evidence="1">
    <location>
        <begin position="75"/>
        <end position="93"/>
    </location>
</feature>
<evidence type="ECO:0000313" key="2">
    <source>
        <dbReference type="EMBL" id="SHF09182.1"/>
    </source>
</evidence>
<reference evidence="2 3" key="1">
    <citation type="submission" date="2016-11" db="EMBL/GenBank/DDBJ databases">
        <authorList>
            <person name="Jaros S."/>
            <person name="Januszkiewicz K."/>
            <person name="Wedrychowicz H."/>
        </authorList>
    </citation>
    <scope>NUCLEOTIDE SEQUENCE [LARGE SCALE GENOMIC DNA]</scope>
    <source>
        <strain evidence="2 3">DSM 18119</strain>
    </source>
</reference>